<dbReference type="PRINTS" id="PR00081">
    <property type="entry name" value="GDHRDH"/>
</dbReference>
<dbReference type="EMBL" id="JBBXJM010000002">
    <property type="protein sequence ID" value="KAL1412207.1"/>
    <property type="molecule type" value="Genomic_DNA"/>
</dbReference>
<dbReference type="Gene3D" id="3.40.50.720">
    <property type="entry name" value="NAD(P)-binding Rossmann-like Domain"/>
    <property type="match status" value="1"/>
</dbReference>
<proteinExistence type="inferred from homology"/>
<evidence type="ECO:0000256" key="3">
    <source>
        <dbReference type="RuleBase" id="RU000363"/>
    </source>
</evidence>
<keyword evidence="5" id="KW-1185">Reference proteome</keyword>
<comment type="similarity">
    <text evidence="1 3">Belongs to the short-chain dehydrogenases/reductases (SDR) family.</text>
</comment>
<protein>
    <submittedName>
        <fullName evidence="4">Uncharacterized protein</fullName>
    </submittedName>
</protein>
<dbReference type="GeneID" id="95984261"/>
<accession>A0ABR3QCH7</accession>
<gene>
    <name evidence="4" type="ORF">Q8F55_003218</name>
</gene>
<dbReference type="PANTHER" id="PTHR44169:SF6">
    <property type="entry name" value="NADPH-DEPENDENT 1-ACYLDIHYDROXYACETONE PHOSPHATE REDUCTASE"/>
    <property type="match status" value="1"/>
</dbReference>
<dbReference type="InterPro" id="IPR002347">
    <property type="entry name" value="SDR_fam"/>
</dbReference>
<dbReference type="InterPro" id="IPR036291">
    <property type="entry name" value="NAD(P)-bd_dom_sf"/>
</dbReference>
<dbReference type="RefSeq" id="XP_069212151.1">
    <property type="nucleotide sequence ID" value="XM_069351765.1"/>
</dbReference>
<keyword evidence="2" id="KW-0560">Oxidoreductase</keyword>
<dbReference type="Pfam" id="PF00106">
    <property type="entry name" value="adh_short"/>
    <property type="match status" value="1"/>
</dbReference>
<evidence type="ECO:0000313" key="4">
    <source>
        <dbReference type="EMBL" id="KAL1412207.1"/>
    </source>
</evidence>
<sequence length="301" mass="32372">MTQTQATDKRVALITGCSEPTSLGALLALELAKVHGYRVFASARRVETLKGLAAEGLDILELDVTKADSIEQATKTIRRAAGRLDLLVNNAGVAGMSPLLDTSIDALRAMIEINTIAPLALVQAFTPLLVRGSEAAGRDAVIANVCSTAKDGLPFIGAYGISKSAATTLSDVLRREVADLGIKVVTLEFGTIKTQMSSGDKVFDLIADRPASGLYKDWDVVEATVKGQMLRSHGLAPQATTVTRRVAAALATSPPRKIWAGVPSFMSRWIIPLLATWFLDFVFRRIMKVREMVRKPVVRGE</sequence>
<comment type="caution">
    <text evidence="4">The sequence shown here is derived from an EMBL/GenBank/DDBJ whole genome shotgun (WGS) entry which is preliminary data.</text>
</comment>
<dbReference type="PANTHER" id="PTHR44169">
    <property type="entry name" value="NADPH-DEPENDENT 1-ACYLDIHYDROXYACETONE PHOSPHATE REDUCTASE"/>
    <property type="match status" value="1"/>
</dbReference>
<name>A0ABR3QCH7_9TREE</name>
<dbReference type="Proteomes" id="UP001565368">
    <property type="component" value="Unassembled WGS sequence"/>
</dbReference>
<evidence type="ECO:0000313" key="5">
    <source>
        <dbReference type="Proteomes" id="UP001565368"/>
    </source>
</evidence>
<evidence type="ECO:0000256" key="1">
    <source>
        <dbReference type="ARBA" id="ARBA00006484"/>
    </source>
</evidence>
<evidence type="ECO:0000256" key="2">
    <source>
        <dbReference type="ARBA" id="ARBA00023002"/>
    </source>
</evidence>
<reference evidence="4 5" key="1">
    <citation type="submission" date="2023-08" db="EMBL/GenBank/DDBJ databases">
        <title>Annotated Genome Sequence of Vanrija albida AlHP1.</title>
        <authorList>
            <person name="Herzog R."/>
        </authorList>
    </citation>
    <scope>NUCLEOTIDE SEQUENCE [LARGE SCALE GENOMIC DNA]</scope>
    <source>
        <strain evidence="4 5">AlHP1</strain>
    </source>
</reference>
<dbReference type="SUPFAM" id="SSF51735">
    <property type="entry name" value="NAD(P)-binding Rossmann-fold domains"/>
    <property type="match status" value="1"/>
</dbReference>
<organism evidence="4 5">
    <name type="scientific">Vanrija albida</name>
    <dbReference type="NCBI Taxonomy" id="181172"/>
    <lineage>
        <taxon>Eukaryota</taxon>
        <taxon>Fungi</taxon>
        <taxon>Dikarya</taxon>
        <taxon>Basidiomycota</taxon>
        <taxon>Agaricomycotina</taxon>
        <taxon>Tremellomycetes</taxon>
        <taxon>Trichosporonales</taxon>
        <taxon>Trichosporonaceae</taxon>
        <taxon>Vanrija</taxon>
    </lineage>
</organism>
<dbReference type="PRINTS" id="PR00080">
    <property type="entry name" value="SDRFAMILY"/>
</dbReference>